<dbReference type="AlphaFoldDB" id="A0A6H0XUC7"/>
<accession>A0A6H0XUC7</accession>
<sequence length="189" mass="20961">MASILRKLGSSSKQEAVEVYMFEPSKEDKNIIHVRMGDAPPIYTVKLSTKKDPDVFVWRGSDTSEKHAAMATIDKPTMTANLMVQDLTLPMKTNKDWGSAKVEHPQYGLLRWKTGLQGNPSTLSDGEENELAKHKTVGMHVTGGPRELKMLVEADEDMMLVVVSTLIVARRLSGIAMERNANLMYGITS</sequence>
<organism evidence="1 2">
    <name type="scientific">Peltaster fructicola</name>
    <dbReference type="NCBI Taxonomy" id="286661"/>
    <lineage>
        <taxon>Eukaryota</taxon>
        <taxon>Fungi</taxon>
        <taxon>Dikarya</taxon>
        <taxon>Ascomycota</taxon>
        <taxon>Pezizomycotina</taxon>
        <taxon>Dothideomycetes</taxon>
        <taxon>Dothideomycetes incertae sedis</taxon>
        <taxon>Peltaster</taxon>
    </lineage>
</organism>
<evidence type="ECO:0000313" key="1">
    <source>
        <dbReference type="EMBL" id="QIW98270.1"/>
    </source>
</evidence>
<keyword evidence="2" id="KW-1185">Reference proteome</keyword>
<gene>
    <name evidence="1" type="ORF">AMS68_003788</name>
</gene>
<dbReference type="Proteomes" id="UP000503462">
    <property type="component" value="Chromosome 2"/>
</dbReference>
<dbReference type="EMBL" id="CP051140">
    <property type="protein sequence ID" value="QIW98270.1"/>
    <property type="molecule type" value="Genomic_DNA"/>
</dbReference>
<evidence type="ECO:0000313" key="2">
    <source>
        <dbReference type="Proteomes" id="UP000503462"/>
    </source>
</evidence>
<name>A0A6H0XUC7_9PEZI</name>
<reference evidence="1 2" key="1">
    <citation type="journal article" date="2016" name="Sci. Rep.">
        <title>Peltaster fructicola genome reveals evolution from an invasive phytopathogen to an ectophytic parasite.</title>
        <authorList>
            <person name="Xu C."/>
            <person name="Chen H."/>
            <person name="Gleason M.L."/>
            <person name="Xu J.R."/>
            <person name="Liu H."/>
            <person name="Zhang R."/>
            <person name="Sun G."/>
        </authorList>
    </citation>
    <scope>NUCLEOTIDE SEQUENCE [LARGE SCALE GENOMIC DNA]</scope>
    <source>
        <strain evidence="1 2">LNHT1506</strain>
    </source>
</reference>
<protein>
    <submittedName>
        <fullName evidence="1">Uncharacterized protein</fullName>
    </submittedName>
</protein>
<proteinExistence type="predicted"/>